<keyword evidence="1" id="KW-0732">Signal</keyword>
<sequence>MNHFSKHMAALGTVAVLAGAGVTWGAVRADAAGTVRTCTTGDLYPSMGRKDAAAGSLYWPVQMTNTSTSTCALRGYPGVSVLNTSHGQIGPAASRTGEKYGTIKVAPGRTVTAVVRTANGPVGGPCNPTGTYLRIYPPASTKAILVPASLRTCSGLFTVGPVTARTVF</sequence>
<dbReference type="RefSeq" id="WP_158103880.1">
    <property type="nucleotide sequence ID" value="NZ_MUBM01000123.1"/>
</dbReference>
<dbReference type="InterPro" id="IPR025326">
    <property type="entry name" value="DUF4232"/>
</dbReference>
<proteinExistence type="predicted"/>
<keyword evidence="4" id="KW-1185">Reference proteome</keyword>
<dbReference type="Pfam" id="PF14016">
    <property type="entry name" value="DUF4232"/>
    <property type="match status" value="1"/>
</dbReference>
<evidence type="ECO:0000313" key="3">
    <source>
        <dbReference type="EMBL" id="MER6980920.1"/>
    </source>
</evidence>
<dbReference type="Proteomes" id="UP001458415">
    <property type="component" value="Unassembled WGS sequence"/>
</dbReference>
<feature type="chain" id="PRO_5046514222" evidence="1">
    <location>
        <begin position="26"/>
        <end position="168"/>
    </location>
</feature>
<dbReference type="EMBL" id="JBEPCU010000651">
    <property type="protein sequence ID" value="MER6980920.1"/>
    <property type="molecule type" value="Genomic_DNA"/>
</dbReference>
<organism evidence="3 4">
    <name type="scientific">Streptomyces carpinensis</name>
    <dbReference type="NCBI Taxonomy" id="66369"/>
    <lineage>
        <taxon>Bacteria</taxon>
        <taxon>Bacillati</taxon>
        <taxon>Actinomycetota</taxon>
        <taxon>Actinomycetes</taxon>
        <taxon>Kitasatosporales</taxon>
        <taxon>Streptomycetaceae</taxon>
        <taxon>Streptomyces</taxon>
    </lineage>
</organism>
<gene>
    <name evidence="3" type="ORF">ABT317_29100</name>
</gene>
<comment type="caution">
    <text evidence="3">The sequence shown here is derived from an EMBL/GenBank/DDBJ whole genome shotgun (WGS) entry which is preliminary data.</text>
</comment>
<protein>
    <submittedName>
        <fullName evidence="3">DUF4232 domain-containing protein</fullName>
    </submittedName>
</protein>
<feature type="domain" description="DUF4232" evidence="2">
    <location>
        <begin position="38"/>
        <end position="162"/>
    </location>
</feature>
<evidence type="ECO:0000259" key="2">
    <source>
        <dbReference type="Pfam" id="PF14016"/>
    </source>
</evidence>
<evidence type="ECO:0000256" key="1">
    <source>
        <dbReference type="SAM" id="SignalP"/>
    </source>
</evidence>
<feature type="signal peptide" evidence="1">
    <location>
        <begin position="1"/>
        <end position="25"/>
    </location>
</feature>
<name>A0ABV1W9P9_9ACTN</name>
<accession>A0ABV1W9P9</accession>
<evidence type="ECO:0000313" key="4">
    <source>
        <dbReference type="Proteomes" id="UP001458415"/>
    </source>
</evidence>
<reference evidence="3 4" key="1">
    <citation type="submission" date="2024-06" db="EMBL/GenBank/DDBJ databases">
        <title>The Natural Products Discovery Center: Release of the First 8490 Sequenced Strains for Exploring Actinobacteria Biosynthetic Diversity.</title>
        <authorList>
            <person name="Kalkreuter E."/>
            <person name="Kautsar S.A."/>
            <person name="Yang D."/>
            <person name="Bader C.D."/>
            <person name="Teijaro C.N."/>
            <person name="Fluegel L."/>
            <person name="Davis C.M."/>
            <person name="Simpson J.R."/>
            <person name="Lauterbach L."/>
            <person name="Steele A.D."/>
            <person name="Gui C."/>
            <person name="Meng S."/>
            <person name="Li G."/>
            <person name="Viehrig K."/>
            <person name="Ye F."/>
            <person name="Su P."/>
            <person name="Kiefer A.F."/>
            <person name="Nichols A."/>
            <person name="Cepeda A.J."/>
            <person name="Yan W."/>
            <person name="Fan B."/>
            <person name="Jiang Y."/>
            <person name="Adhikari A."/>
            <person name="Zheng C.-J."/>
            <person name="Schuster L."/>
            <person name="Cowan T.M."/>
            <person name="Smanski M.J."/>
            <person name="Chevrette M.G."/>
            <person name="De Carvalho L.P.S."/>
            <person name="Shen B."/>
        </authorList>
    </citation>
    <scope>NUCLEOTIDE SEQUENCE [LARGE SCALE GENOMIC DNA]</scope>
    <source>
        <strain evidence="3 4">NPDC000634</strain>
    </source>
</reference>